<dbReference type="PANTHER" id="PTHR10783">
    <property type="entry name" value="XENOTROPIC AND POLYTROPIC RETROVIRUS RECEPTOR 1-RELATED"/>
    <property type="match status" value="1"/>
</dbReference>
<evidence type="ECO:0000256" key="4">
    <source>
        <dbReference type="ARBA" id="ARBA00023136"/>
    </source>
</evidence>
<feature type="transmembrane region" description="Helical" evidence="5">
    <location>
        <begin position="387"/>
        <end position="407"/>
    </location>
</feature>
<feature type="transmembrane region" description="Helical" evidence="5">
    <location>
        <begin position="269"/>
        <end position="290"/>
    </location>
</feature>
<comment type="subcellular location">
    <subcellularLocation>
        <location evidence="1">Membrane</location>
        <topology evidence="1">Multi-pass membrane protein</topology>
    </subcellularLocation>
</comment>
<reference evidence="7" key="1">
    <citation type="journal article" date="2023" name="Insect Mol. Biol.">
        <title>Genome sequencing provides insights into the evolution of gene families encoding plant cell wall-degrading enzymes in longhorned beetles.</title>
        <authorList>
            <person name="Shin N.R."/>
            <person name="Okamura Y."/>
            <person name="Kirsch R."/>
            <person name="Pauchet Y."/>
        </authorList>
    </citation>
    <scope>NUCLEOTIDE SEQUENCE</scope>
    <source>
        <strain evidence="7">MMC_N1</strain>
    </source>
</reference>
<dbReference type="PROSITE" id="PS51380">
    <property type="entry name" value="EXS"/>
    <property type="match status" value="1"/>
</dbReference>
<feature type="transmembrane region" description="Helical" evidence="5">
    <location>
        <begin position="154"/>
        <end position="174"/>
    </location>
</feature>
<accession>A0ABQ9J022</accession>
<feature type="domain" description="EXS" evidence="6">
    <location>
        <begin position="269"/>
        <end position="472"/>
    </location>
</feature>
<dbReference type="Pfam" id="PF03124">
    <property type="entry name" value="EXS"/>
    <property type="match status" value="1"/>
</dbReference>
<name>A0ABQ9J022_9CUCU</name>
<dbReference type="EMBL" id="JAPWTJ010001805">
    <property type="protein sequence ID" value="KAJ8969436.1"/>
    <property type="molecule type" value="Genomic_DNA"/>
</dbReference>
<feature type="transmembrane region" description="Helical" evidence="5">
    <location>
        <begin position="240"/>
        <end position="257"/>
    </location>
</feature>
<keyword evidence="8" id="KW-1185">Reference proteome</keyword>
<dbReference type="PANTHER" id="PTHR10783:SF103">
    <property type="entry name" value="SOLUTE CARRIER FAMILY 53 MEMBER 1"/>
    <property type="match status" value="1"/>
</dbReference>
<proteinExistence type="predicted"/>
<protein>
    <recommendedName>
        <fullName evidence="6">EXS domain-containing protein</fullName>
    </recommendedName>
</protein>
<evidence type="ECO:0000313" key="8">
    <source>
        <dbReference type="Proteomes" id="UP001162164"/>
    </source>
</evidence>
<organism evidence="7 8">
    <name type="scientific">Molorchus minor</name>
    <dbReference type="NCBI Taxonomy" id="1323400"/>
    <lineage>
        <taxon>Eukaryota</taxon>
        <taxon>Metazoa</taxon>
        <taxon>Ecdysozoa</taxon>
        <taxon>Arthropoda</taxon>
        <taxon>Hexapoda</taxon>
        <taxon>Insecta</taxon>
        <taxon>Pterygota</taxon>
        <taxon>Neoptera</taxon>
        <taxon>Endopterygota</taxon>
        <taxon>Coleoptera</taxon>
        <taxon>Polyphaga</taxon>
        <taxon>Cucujiformia</taxon>
        <taxon>Chrysomeloidea</taxon>
        <taxon>Cerambycidae</taxon>
        <taxon>Lamiinae</taxon>
        <taxon>Monochamini</taxon>
        <taxon>Molorchus</taxon>
    </lineage>
</organism>
<evidence type="ECO:0000313" key="7">
    <source>
        <dbReference type="EMBL" id="KAJ8969436.1"/>
    </source>
</evidence>
<feature type="transmembrane region" description="Helical" evidence="5">
    <location>
        <begin position="341"/>
        <end position="358"/>
    </location>
</feature>
<comment type="caution">
    <text evidence="7">The sequence shown here is derived from an EMBL/GenBank/DDBJ whole genome shotgun (WGS) entry which is preliminary data.</text>
</comment>
<feature type="transmembrane region" description="Helical" evidence="5">
    <location>
        <begin position="211"/>
        <end position="234"/>
    </location>
</feature>
<evidence type="ECO:0000259" key="6">
    <source>
        <dbReference type="PROSITE" id="PS51380"/>
    </source>
</evidence>
<keyword evidence="4 5" id="KW-0472">Membrane</keyword>
<dbReference type="InterPro" id="IPR004342">
    <property type="entry name" value="EXS_C"/>
</dbReference>
<feature type="transmembrane region" description="Helical" evidence="5">
    <location>
        <begin position="310"/>
        <end position="329"/>
    </location>
</feature>
<gene>
    <name evidence="7" type="ORF">NQ317_008627</name>
</gene>
<feature type="transmembrane region" description="Helical" evidence="5">
    <location>
        <begin position="180"/>
        <end position="199"/>
    </location>
</feature>
<evidence type="ECO:0000256" key="2">
    <source>
        <dbReference type="ARBA" id="ARBA00022692"/>
    </source>
</evidence>
<dbReference type="Proteomes" id="UP001162164">
    <property type="component" value="Unassembled WGS sequence"/>
</dbReference>
<sequence>MTFAKLGTSNFRKKSNSIKNNILRKKNVPARKMQEIKLAFIHEKLHDVGYRKVGLFRCCVATVRPGFSCFSCEEDKLEVHPNNDYDNIIITLVSIFHSNRDDWRIVTRLYRGPFLIIEFLFLWGINIYGWRSSGVNHVLIFEMDPRNHLSEQHIIEMAAVFGVIWSLSVLAFLYSAELSIPAYISPLALVIIMGCFVINPTKTFRHEARFWAIKVMGKVLLAPFFYVSFADFWVADQLNSLITLFTDMQYFLCFYFTNPSWSVGVDANYCVANYIGIRAFMACLPPWFRFAQCLRRYRDTKEAFPHIVNAAKYATSFFVVAFSALNKIYDTGSDYGENVFFYLWITASLISSCYAYTWDIKLDWGLFDAKAGDNKFLREEIVYSSTWFYYFAIVEDFILRFGWAFLISMTEMGFALENSMVTFLAPLEVFRRFTWNFFRLENEHLNNCGKFRAVRDISVAPLDTSDQTLIVRMMDEEDGVTNRRKRKKCR</sequence>
<evidence type="ECO:0000256" key="1">
    <source>
        <dbReference type="ARBA" id="ARBA00004141"/>
    </source>
</evidence>
<evidence type="ECO:0000256" key="5">
    <source>
        <dbReference type="SAM" id="Phobius"/>
    </source>
</evidence>
<keyword evidence="2 5" id="KW-0812">Transmembrane</keyword>
<evidence type="ECO:0000256" key="3">
    <source>
        <dbReference type="ARBA" id="ARBA00022989"/>
    </source>
</evidence>
<keyword evidence="3 5" id="KW-1133">Transmembrane helix</keyword>